<organism evidence="1 2">
    <name type="scientific">Devosia rhizoryzae</name>
    <dbReference type="NCBI Taxonomy" id="2774137"/>
    <lineage>
        <taxon>Bacteria</taxon>
        <taxon>Pseudomonadati</taxon>
        <taxon>Pseudomonadota</taxon>
        <taxon>Alphaproteobacteria</taxon>
        <taxon>Hyphomicrobiales</taxon>
        <taxon>Devosiaceae</taxon>
        <taxon>Devosia</taxon>
    </lineage>
</organism>
<evidence type="ECO:0000313" key="1">
    <source>
        <dbReference type="EMBL" id="QQR38934.1"/>
    </source>
</evidence>
<accession>A0ABX7C6T3</accession>
<dbReference type="EMBL" id="CP068046">
    <property type="protein sequence ID" value="QQR38934.1"/>
    <property type="molecule type" value="Genomic_DNA"/>
</dbReference>
<evidence type="ECO:0000313" key="2">
    <source>
        <dbReference type="Proteomes" id="UP000595857"/>
    </source>
</evidence>
<name>A0ABX7C6T3_9HYPH</name>
<sequence>MTMALNLSEETQGRVAAIAARTNLTVEQIVVDALENGHSLEWQERFLEKVAAGLADAREERFATDDEVDRVVNKYRTE</sequence>
<dbReference type="Proteomes" id="UP000595857">
    <property type="component" value="Chromosome"/>
</dbReference>
<protein>
    <submittedName>
        <fullName evidence="1">Transcriptional regulator</fullName>
    </submittedName>
</protein>
<proteinExistence type="predicted"/>
<keyword evidence="2" id="KW-1185">Reference proteome</keyword>
<reference evidence="1 2" key="1">
    <citation type="submission" date="2021-01" db="EMBL/GenBank/DDBJ databases">
        <title>Genome seq and assembly of Devosia sp. LEGU1.</title>
        <authorList>
            <person name="Chhetri G."/>
        </authorList>
    </citation>
    <scope>NUCLEOTIDE SEQUENCE [LARGE SCALE GENOMIC DNA]</scope>
    <source>
        <strain evidence="1 2">LEGU1</strain>
    </source>
</reference>
<gene>
    <name evidence="1" type="ORF">JI748_14465</name>
</gene>